<feature type="transmembrane region" description="Helical" evidence="7">
    <location>
        <begin position="9"/>
        <end position="30"/>
    </location>
</feature>
<evidence type="ECO:0000256" key="1">
    <source>
        <dbReference type="ARBA" id="ARBA00004651"/>
    </source>
</evidence>
<feature type="transmembrane region" description="Helical" evidence="7">
    <location>
        <begin position="217"/>
        <end position="238"/>
    </location>
</feature>
<name>A0A449AF82_9BACT</name>
<dbReference type="InterPro" id="IPR035906">
    <property type="entry name" value="MetI-like_sf"/>
</dbReference>
<evidence type="ECO:0000313" key="10">
    <source>
        <dbReference type="Proteomes" id="UP000289952"/>
    </source>
</evidence>
<dbReference type="PANTHER" id="PTHR30465">
    <property type="entry name" value="INNER MEMBRANE ABC TRANSPORTER"/>
    <property type="match status" value="1"/>
</dbReference>
<dbReference type="InterPro" id="IPR000515">
    <property type="entry name" value="MetI-like"/>
</dbReference>
<dbReference type="EMBL" id="LR214972">
    <property type="protein sequence ID" value="VEU63615.1"/>
    <property type="molecule type" value="Genomic_DNA"/>
</dbReference>
<evidence type="ECO:0000259" key="8">
    <source>
        <dbReference type="PROSITE" id="PS50928"/>
    </source>
</evidence>
<feature type="transmembrane region" description="Helical" evidence="7">
    <location>
        <begin position="284"/>
        <end position="306"/>
    </location>
</feature>
<dbReference type="RefSeq" id="WP_120160245.1">
    <property type="nucleotide sequence ID" value="NZ_AP018135.1"/>
</dbReference>
<evidence type="ECO:0000256" key="7">
    <source>
        <dbReference type="RuleBase" id="RU363032"/>
    </source>
</evidence>
<dbReference type="PANTHER" id="PTHR30465:SF0">
    <property type="entry name" value="OLIGOPEPTIDE TRANSPORT SYSTEM PERMEASE PROTEIN APPB"/>
    <property type="match status" value="1"/>
</dbReference>
<evidence type="ECO:0000256" key="6">
    <source>
        <dbReference type="ARBA" id="ARBA00023136"/>
    </source>
</evidence>
<sequence>MLKYILQRIGFAILTLLIIVFVVYVLTAQFSTNPFAQRALGGTTGAGVSSDATDQLYEKYFNDSVKYHFLPASWANRYQEFKNVWLTYRLNPLIRFGYWLSDIFTNKQNPFGTPFNESLFQQTQTSSISELFFKYLRFSVIVTVPAFFISAILGIILGTVAGYKRGTMFDAGINVFSLFFIALPSFIIAPILISILLRVNVTPTFINPYSEQSSQVFSTTQIIVSWIPPILIVVLGSLSGYITYTRNQVITVLTSNYVLIARSKGLKQSEIFFKYVLRNISIPLAAILIPSYIGLLTGGIVIERYWNIPGTSEIIAQSFPQGEINIIMFNTVFFTFLGVMTTIVVDISYTILDPRIKYSSKAGFSYLQILARTLQRNKDFQKQKQLQGALYDK</sequence>
<feature type="domain" description="ABC transmembrane type-1" evidence="8">
    <location>
        <begin position="136"/>
        <end position="345"/>
    </location>
</feature>
<dbReference type="Proteomes" id="UP000289952">
    <property type="component" value="Chromosome"/>
</dbReference>
<dbReference type="GO" id="GO:0055085">
    <property type="term" value="P:transmembrane transport"/>
    <property type="evidence" value="ECO:0007669"/>
    <property type="project" value="InterPro"/>
</dbReference>
<dbReference type="CDD" id="cd06261">
    <property type="entry name" value="TM_PBP2"/>
    <property type="match status" value="1"/>
</dbReference>
<proteinExistence type="inferred from homology"/>
<keyword evidence="5 7" id="KW-1133">Transmembrane helix</keyword>
<keyword evidence="4 7" id="KW-0812">Transmembrane</keyword>
<keyword evidence="10" id="KW-1185">Reference proteome</keyword>
<feature type="transmembrane region" description="Helical" evidence="7">
    <location>
        <begin position="326"/>
        <end position="352"/>
    </location>
</feature>
<evidence type="ECO:0000256" key="4">
    <source>
        <dbReference type="ARBA" id="ARBA00022692"/>
    </source>
</evidence>
<dbReference type="AlphaFoldDB" id="A0A449AF82"/>
<dbReference type="PROSITE" id="PS50928">
    <property type="entry name" value="ABC_TM1"/>
    <property type="match status" value="1"/>
</dbReference>
<keyword evidence="3" id="KW-1003">Cell membrane</keyword>
<reference evidence="9 10" key="1">
    <citation type="submission" date="2019-01" db="EMBL/GenBank/DDBJ databases">
        <authorList>
            <consortium name="Pathogen Informatics"/>
        </authorList>
    </citation>
    <scope>NUCLEOTIDE SEQUENCE [LARGE SCALE GENOMIC DNA]</scope>
    <source>
        <strain evidence="9 10">NCTC10118</strain>
    </source>
</reference>
<gene>
    <name evidence="9" type="primary">oppB_2</name>
    <name evidence="9" type="ORF">NCTC10118_00664</name>
</gene>
<protein>
    <submittedName>
        <fullName evidence="9">Oligopeptide transport system permease protein(OppB)</fullName>
    </submittedName>
</protein>
<dbReference type="SUPFAM" id="SSF161098">
    <property type="entry name" value="MetI-like"/>
    <property type="match status" value="1"/>
</dbReference>
<evidence type="ECO:0000256" key="3">
    <source>
        <dbReference type="ARBA" id="ARBA00022475"/>
    </source>
</evidence>
<keyword evidence="2 7" id="KW-0813">Transport</keyword>
<evidence type="ECO:0000256" key="2">
    <source>
        <dbReference type="ARBA" id="ARBA00022448"/>
    </source>
</evidence>
<comment type="similarity">
    <text evidence="7">Belongs to the binding-protein-dependent transport system permease family.</text>
</comment>
<organism evidence="9 10">
    <name type="scientific">Mycoplasmopsis bovirhinis</name>
    <dbReference type="NCBI Taxonomy" id="29553"/>
    <lineage>
        <taxon>Bacteria</taxon>
        <taxon>Bacillati</taxon>
        <taxon>Mycoplasmatota</taxon>
        <taxon>Mycoplasmoidales</taxon>
        <taxon>Metamycoplasmataceae</taxon>
        <taxon>Mycoplasmopsis</taxon>
    </lineage>
</organism>
<dbReference type="Pfam" id="PF00528">
    <property type="entry name" value="BPD_transp_1"/>
    <property type="match status" value="1"/>
</dbReference>
<keyword evidence="6 7" id="KW-0472">Membrane</keyword>
<feature type="transmembrane region" description="Helical" evidence="7">
    <location>
        <begin position="175"/>
        <end position="197"/>
    </location>
</feature>
<feature type="transmembrane region" description="Helical" evidence="7">
    <location>
        <begin position="138"/>
        <end position="163"/>
    </location>
</feature>
<evidence type="ECO:0000313" key="9">
    <source>
        <dbReference type="EMBL" id="VEU63615.1"/>
    </source>
</evidence>
<dbReference type="GO" id="GO:0005886">
    <property type="term" value="C:plasma membrane"/>
    <property type="evidence" value="ECO:0007669"/>
    <property type="project" value="UniProtKB-SubCell"/>
</dbReference>
<dbReference type="OrthoDB" id="9789439at2"/>
<evidence type="ECO:0000256" key="5">
    <source>
        <dbReference type="ARBA" id="ARBA00022989"/>
    </source>
</evidence>
<dbReference type="Gene3D" id="1.10.3720.10">
    <property type="entry name" value="MetI-like"/>
    <property type="match status" value="1"/>
</dbReference>
<comment type="subcellular location">
    <subcellularLocation>
        <location evidence="1 7">Cell membrane</location>
        <topology evidence="1 7">Multi-pass membrane protein</topology>
    </subcellularLocation>
</comment>
<accession>A0A449AF82</accession>